<gene>
    <name evidence="2" type="ORF">ACFQL7_15975</name>
</gene>
<protein>
    <submittedName>
        <fullName evidence="2">YndJ family protein</fullName>
    </submittedName>
</protein>
<keyword evidence="1" id="KW-1133">Transmembrane helix</keyword>
<evidence type="ECO:0000313" key="2">
    <source>
        <dbReference type="EMBL" id="MFC7191164.1"/>
    </source>
</evidence>
<keyword evidence="1" id="KW-0472">Membrane</keyword>
<dbReference type="Pfam" id="PF14158">
    <property type="entry name" value="YndJ"/>
    <property type="match status" value="1"/>
</dbReference>
<evidence type="ECO:0000256" key="1">
    <source>
        <dbReference type="SAM" id="Phobius"/>
    </source>
</evidence>
<dbReference type="RefSeq" id="WP_390206026.1">
    <property type="nucleotide sequence ID" value="NZ_JBHTAX010000001.1"/>
</dbReference>
<feature type="transmembrane region" description="Helical" evidence="1">
    <location>
        <begin position="221"/>
        <end position="243"/>
    </location>
</feature>
<feature type="transmembrane region" description="Helical" evidence="1">
    <location>
        <begin position="194"/>
        <end position="215"/>
    </location>
</feature>
<proteinExistence type="predicted"/>
<keyword evidence="1" id="KW-0812">Transmembrane</keyword>
<comment type="caution">
    <text evidence="2">The sequence shown here is derived from an EMBL/GenBank/DDBJ whole genome shotgun (WGS) entry which is preliminary data.</text>
</comment>
<reference evidence="2 3" key="1">
    <citation type="journal article" date="2019" name="Int. J. Syst. Evol. Microbiol.">
        <title>The Global Catalogue of Microorganisms (GCM) 10K type strain sequencing project: providing services to taxonomists for standard genome sequencing and annotation.</title>
        <authorList>
            <consortium name="The Broad Institute Genomics Platform"/>
            <consortium name="The Broad Institute Genome Sequencing Center for Infectious Disease"/>
            <person name="Wu L."/>
            <person name="Ma J."/>
        </authorList>
    </citation>
    <scope>NUCLEOTIDE SEQUENCE [LARGE SCALE GENOMIC DNA]</scope>
    <source>
        <strain evidence="2 3">RDMS1</strain>
    </source>
</reference>
<sequence length="591" mass="63793">MNASRLGFHPQRVSDGSAVIGGAMWLAIVVGGPFRRLELLLLLAPLVLVPLLLGMIPAEGGREASSRWYWCAVLGQPIGALLVTASFALDHGVLAGMLIVPWGAVTLSMALWGLERLLPRGLEPLSELSIDAGLLYITVGSCWLLISRLGMNPLGFGDPIVFFTGIHFHYAGFVLPLLAGIAGRALSNGVWRRIYTFSVVTIVFGPGLIAAGITLSPLVEVVAVTALTVGVVAFALVTLLAIVPSRTNRFQQAALTVSSLAIAASMVFAFGYGLSEFLGRTLAGLQIGTMVAFHGHLNALGFALCGAVGWRVAVPASYSVCHAPFSSLTADGRVGADYLERNGIVGPLSPSGQMDDLAAYDRPDFDSGAVHPAIRTFYEHTAEYELRYKATWHPGFRTGARLAKRLTMRIEQLDLPVGANSQRTDSQIVDIDDSVDGRTGVRAWIRTDTETGNAVFVAAYATHKHDGETYMNIGLPLPWCNLSALLWMDTIETDVDSAGIRLSSRTRDEQGNEGLYLITPHLPVRLPMCEDFRVWPASVDAPQAPTTLRTDDTALVAQHEMWLFGQQFLTIQYAIEHVGSTNESPESKRRS</sequence>
<accession>A0ABD5YT38</accession>
<dbReference type="AlphaFoldDB" id="A0ABD5YT38"/>
<evidence type="ECO:0000313" key="3">
    <source>
        <dbReference type="Proteomes" id="UP001596417"/>
    </source>
</evidence>
<feature type="transmembrane region" description="Helical" evidence="1">
    <location>
        <begin position="12"/>
        <end position="33"/>
    </location>
</feature>
<dbReference type="InterPro" id="IPR025450">
    <property type="entry name" value="YndJ-like"/>
</dbReference>
<organism evidence="2 3">
    <name type="scientific">Halocatena marina</name>
    <dbReference type="NCBI Taxonomy" id="2934937"/>
    <lineage>
        <taxon>Archaea</taxon>
        <taxon>Methanobacteriati</taxon>
        <taxon>Methanobacteriota</taxon>
        <taxon>Stenosarchaea group</taxon>
        <taxon>Halobacteria</taxon>
        <taxon>Halobacteriales</taxon>
        <taxon>Natronomonadaceae</taxon>
        <taxon>Halocatena</taxon>
    </lineage>
</organism>
<feature type="transmembrane region" description="Helical" evidence="1">
    <location>
        <begin position="160"/>
        <end position="182"/>
    </location>
</feature>
<name>A0ABD5YT38_9EURY</name>
<feature type="transmembrane region" description="Helical" evidence="1">
    <location>
        <begin position="68"/>
        <end position="88"/>
    </location>
</feature>
<dbReference type="Proteomes" id="UP001596417">
    <property type="component" value="Unassembled WGS sequence"/>
</dbReference>
<feature type="transmembrane region" description="Helical" evidence="1">
    <location>
        <begin position="134"/>
        <end position="154"/>
    </location>
</feature>
<feature type="transmembrane region" description="Helical" evidence="1">
    <location>
        <begin position="94"/>
        <end position="114"/>
    </location>
</feature>
<feature type="transmembrane region" description="Helical" evidence="1">
    <location>
        <begin position="39"/>
        <end position="56"/>
    </location>
</feature>
<dbReference type="EMBL" id="JBHTAX010000001">
    <property type="protein sequence ID" value="MFC7191164.1"/>
    <property type="molecule type" value="Genomic_DNA"/>
</dbReference>
<keyword evidence="3" id="KW-1185">Reference proteome</keyword>
<feature type="transmembrane region" description="Helical" evidence="1">
    <location>
        <begin position="255"/>
        <end position="274"/>
    </location>
</feature>